<dbReference type="PANTHER" id="PTHR10622">
    <property type="entry name" value="HET DOMAIN-CONTAINING PROTEIN"/>
    <property type="match status" value="1"/>
</dbReference>
<gene>
    <name evidence="3" type="ORF">CBYS24578_00016608</name>
</gene>
<evidence type="ECO:0000313" key="4">
    <source>
        <dbReference type="Proteomes" id="UP000754883"/>
    </source>
</evidence>
<evidence type="ECO:0000259" key="1">
    <source>
        <dbReference type="Pfam" id="PF06985"/>
    </source>
</evidence>
<dbReference type="Proteomes" id="UP000754883">
    <property type="component" value="Unassembled WGS sequence"/>
</dbReference>
<dbReference type="InterPro" id="IPR058525">
    <property type="entry name" value="DUF8212"/>
</dbReference>
<evidence type="ECO:0008006" key="5">
    <source>
        <dbReference type="Google" id="ProtNLM"/>
    </source>
</evidence>
<feature type="domain" description="Heterokaryon incompatibility" evidence="1">
    <location>
        <begin position="21"/>
        <end position="106"/>
    </location>
</feature>
<reference evidence="3 4" key="2">
    <citation type="submission" date="2021-10" db="EMBL/GenBank/DDBJ databases">
        <authorList>
            <person name="Piombo E."/>
        </authorList>
    </citation>
    <scope>NUCLEOTIDE SEQUENCE [LARGE SCALE GENOMIC DNA]</scope>
</reference>
<dbReference type="Pfam" id="PF26640">
    <property type="entry name" value="DUF8212"/>
    <property type="match status" value="1"/>
</dbReference>
<dbReference type="OrthoDB" id="20872at2759"/>
<dbReference type="AlphaFoldDB" id="A0A9N9XTX6"/>
<dbReference type="EMBL" id="CABFNO020001253">
    <property type="protein sequence ID" value="CAG9974918.1"/>
    <property type="molecule type" value="Genomic_DNA"/>
</dbReference>
<accession>A0A9N9XTX6</accession>
<dbReference type="InterPro" id="IPR010730">
    <property type="entry name" value="HET"/>
</dbReference>
<feature type="domain" description="DUF8212" evidence="2">
    <location>
        <begin position="216"/>
        <end position="238"/>
    </location>
</feature>
<dbReference type="PANTHER" id="PTHR10622:SF10">
    <property type="entry name" value="HET DOMAIN-CONTAINING PROTEIN"/>
    <property type="match status" value="1"/>
</dbReference>
<dbReference type="Pfam" id="PF06985">
    <property type="entry name" value="HET"/>
    <property type="match status" value="1"/>
</dbReference>
<keyword evidence="4" id="KW-1185">Reference proteome</keyword>
<proteinExistence type="predicted"/>
<sequence length="578" mass="65279">MRLLNTETLKLEFFQADAPRYAVLSHRWEEEEVTYEDIRTGRDVAQLKGYSKLRMSAQVAKGAGYDHIWIDTCCIDKSSSAELSEAINSMFKWYKASAECIAYLSDIEGSRSILESRWFSRGWTLQEMIAPKQVNFYDRHWEPRGSKSDWKGAIQKNTGIPSGALDGTVDLNTIPICCKMSWAAGRVTTRGEDVAYCLLGIFNVNMPLLYGEGRDKAYRRLQETIVRENDDESIFAWTAPPFEALQVDFWGLLAPSPAYFRDSRSYSIPRFKTWRTEGPLEITNRGLKASLALCPIPEDMSKTQFLAVLNCSRSSEHSTSASSSFTITLQKLSEFEDQYARVRPDKIRSVDSIVLAGQAQTSTRPIFVRSDPRPTDPVLGFCADKSQKVHFDFPTNSHEGPVVLKGFTNIELEASNPWLCQKVTDSREVYSVELSEDMASAEAQNETSSLKSRRLDAVLRLRCRSFLLEEADGNFQARCSPFQPSPSYEDPYLLLGFEALPRNAMGNRSAFLKPWYAFASSSEPEAVQAILTSENLLEQSVHTAPGHSQFQIELQATTLNFRTFYEVNVVSFTDDRST</sequence>
<organism evidence="3 4">
    <name type="scientific">Clonostachys byssicola</name>
    <dbReference type="NCBI Taxonomy" id="160290"/>
    <lineage>
        <taxon>Eukaryota</taxon>
        <taxon>Fungi</taxon>
        <taxon>Dikarya</taxon>
        <taxon>Ascomycota</taxon>
        <taxon>Pezizomycotina</taxon>
        <taxon>Sordariomycetes</taxon>
        <taxon>Hypocreomycetidae</taxon>
        <taxon>Hypocreales</taxon>
        <taxon>Bionectriaceae</taxon>
        <taxon>Clonostachys</taxon>
    </lineage>
</organism>
<reference evidence="4" key="1">
    <citation type="submission" date="2019-06" db="EMBL/GenBank/DDBJ databases">
        <authorList>
            <person name="Broberg M."/>
        </authorList>
    </citation>
    <scope>NUCLEOTIDE SEQUENCE [LARGE SCALE GENOMIC DNA]</scope>
</reference>
<name>A0A9N9XTX6_9HYPO</name>
<evidence type="ECO:0000313" key="3">
    <source>
        <dbReference type="EMBL" id="CAG9974918.1"/>
    </source>
</evidence>
<evidence type="ECO:0000259" key="2">
    <source>
        <dbReference type="Pfam" id="PF26640"/>
    </source>
</evidence>
<protein>
    <recommendedName>
        <fullName evidence="5">Vegetative incompatibility protein HET-E-1</fullName>
    </recommendedName>
</protein>
<comment type="caution">
    <text evidence="3">The sequence shown here is derived from an EMBL/GenBank/DDBJ whole genome shotgun (WGS) entry which is preliminary data.</text>
</comment>